<dbReference type="InterPro" id="IPR038729">
    <property type="entry name" value="Rad50/SbcC_AAA"/>
</dbReference>
<proteinExistence type="predicted"/>
<dbReference type="Gene3D" id="3.40.50.300">
    <property type="entry name" value="P-loop containing nucleotide triphosphate hydrolases"/>
    <property type="match status" value="1"/>
</dbReference>
<protein>
    <submittedName>
        <fullName evidence="2">AAA family ATPase</fullName>
    </submittedName>
</protein>
<evidence type="ECO:0000259" key="1">
    <source>
        <dbReference type="Pfam" id="PF13476"/>
    </source>
</evidence>
<dbReference type="Gene3D" id="1.10.287.1490">
    <property type="match status" value="1"/>
</dbReference>
<dbReference type="PANTHER" id="PTHR32114:SF2">
    <property type="entry name" value="ABC TRANSPORTER ABCH.3"/>
    <property type="match status" value="1"/>
</dbReference>
<accession>A0A646HLE7</accession>
<dbReference type="AlphaFoldDB" id="A0A646HLE7"/>
<evidence type="ECO:0000313" key="3">
    <source>
        <dbReference type="Proteomes" id="UP000420635"/>
    </source>
</evidence>
<reference evidence="3" key="1">
    <citation type="submission" date="2019-09" db="EMBL/GenBank/DDBJ databases">
        <title>Distinct polysaccharide growth profiles of human intestinal Prevotella copri isolates.</title>
        <authorList>
            <person name="Fehlner-Peach H."/>
            <person name="Magnabosco C."/>
            <person name="Raghavan V."/>
            <person name="Scher J.U."/>
            <person name="Tett A."/>
            <person name="Cox L.M."/>
            <person name="Gottsegen C."/>
            <person name="Watters A."/>
            <person name="Wiltshire- Gordon J.D."/>
            <person name="Segata N."/>
            <person name="Bonneau R."/>
            <person name="Littman D.R."/>
        </authorList>
    </citation>
    <scope>NUCLEOTIDE SEQUENCE [LARGE SCALE GENOMIC DNA]</scope>
    <source>
        <strain evidence="3">iP54</strain>
    </source>
</reference>
<name>A0A646HLE7_9BACT</name>
<dbReference type="SUPFAM" id="SSF52540">
    <property type="entry name" value="P-loop containing nucleoside triphosphate hydrolases"/>
    <property type="match status" value="1"/>
</dbReference>
<dbReference type="Proteomes" id="UP000420635">
    <property type="component" value="Unassembled WGS sequence"/>
</dbReference>
<feature type="domain" description="Rad50/SbcC-type AAA" evidence="1">
    <location>
        <begin position="25"/>
        <end position="257"/>
    </location>
</feature>
<organism evidence="2 3">
    <name type="scientific">Segatella copri</name>
    <dbReference type="NCBI Taxonomy" id="165179"/>
    <lineage>
        <taxon>Bacteria</taxon>
        <taxon>Pseudomonadati</taxon>
        <taxon>Bacteroidota</taxon>
        <taxon>Bacteroidia</taxon>
        <taxon>Bacteroidales</taxon>
        <taxon>Prevotellaceae</taxon>
        <taxon>Segatella</taxon>
    </lineage>
</organism>
<dbReference type="InterPro" id="IPR027417">
    <property type="entry name" value="P-loop_NTPase"/>
</dbReference>
<dbReference type="GO" id="GO:0006302">
    <property type="term" value="P:double-strand break repair"/>
    <property type="evidence" value="ECO:0007669"/>
    <property type="project" value="InterPro"/>
</dbReference>
<sequence>MMQDSLFLQRLRIVTLENKIAYDEQFHKGVNIIRGQNSSGKSTIIRFIFFALGGSYSEFVPEALKCRYVMAEVCINEGTVVTLKRYLDVNAEQRVNSKSPMYIYYGTLDESLNDKKKDVWQKFGYNTSSERRSFSNILFEMLGLPEVKSDSNITMHQILRLVYLDQESPTDSLFYFERFDKELTRETVAEVLLGVYDEDLYKAKLELQSVQGELKESKGTIKIANAFFANPMTKSSAAIQSYLSNLANEINRLTEEIVKMRESTVKAKVKMREYETLQAKVSTLRRQQLELENEIKNLEMEILDSNFFIATLSKKIEALDSSIATRDYLDKLPLEYCPECLSKLDTNVPKGHCRLCKSPIDNTQGKAQALRIKLEIEFQIRESEQLLAQNMSLKTEKKLELKSVKSYLRTAQSQLDSSLKNVRTTANEQLDQLIQTKGFKEGEILQYKTLLKTALQYESLLSHHEDLQQKESKLTRFIEAKISILKQKRRKIDKNVSETGIYLLKHDELRQMEFQSADDFTIDYKQNIAYISNQYIKLSASSGFYLKMAARFAIFLASLKDSAMRYPRLLFSDNMEDKGMEEDRAKNFQRTIIKYLQEIGNDNYQLIYATSMCADEYDNEQYAVGEKYTENNKSLKNL</sequence>
<dbReference type="RefSeq" id="WP_153113146.1">
    <property type="nucleotide sequence ID" value="NZ_VZAS01000075.1"/>
</dbReference>
<comment type="caution">
    <text evidence="2">The sequence shown here is derived from an EMBL/GenBank/DDBJ whole genome shotgun (WGS) entry which is preliminary data.</text>
</comment>
<evidence type="ECO:0000313" key="2">
    <source>
        <dbReference type="EMBL" id="MQN89370.1"/>
    </source>
</evidence>
<gene>
    <name evidence="2" type="ORF">F7D59_05745</name>
</gene>
<dbReference type="PANTHER" id="PTHR32114">
    <property type="entry name" value="ABC TRANSPORTER ABCH.3"/>
    <property type="match status" value="1"/>
</dbReference>
<dbReference type="Pfam" id="PF13476">
    <property type="entry name" value="AAA_23"/>
    <property type="match status" value="1"/>
</dbReference>
<dbReference type="EMBL" id="VZBQ01000059">
    <property type="protein sequence ID" value="MQN89370.1"/>
    <property type="molecule type" value="Genomic_DNA"/>
</dbReference>
<dbReference type="GO" id="GO:0016887">
    <property type="term" value="F:ATP hydrolysis activity"/>
    <property type="evidence" value="ECO:0007669"/>
    <property type="project" value="InterPro"/>
</dbReference>